<evidence type="ECO:0000256" key="2">
    <source>
        <dbReference type="ARBA" id="ARBA00010752"/>
    </source>
</evidence>
<dbReference type="EMBL" id="AWSE01000026">
    <property type="protein sequence ID" value="ERH25319.1"/>
    <property type="molecule type" value="Genomic_DNA"/>
</dbReference>
<dbReference type="Pfam" id="PF02768">
    <property type="entry name" value="DNA_pol3_beta_3"/>
    <property type="match status" value="1"/>
</dbReference>
<evidence type="ECO:0000259" key="11">
    <source>
        <dbReference type="Pfam" id="PF00712"/>
    </source>
</evidence>
<comment type="function">
    <text evidence="10">Confers DNA tethering and processivity to DNA polymerases and other proteins. Acts as a clamp, forming a ring around DNA (a reaction catalyzed by the clamp-loading complex) which diffuses in an ATP-independent manner freely and bidirectionally along dsDNA. Initially characterized for its ability to contact the catalytic subunit of DNA polymerase III (Pol III), a complex, multichain enzyme responsible for most of the replicative synthesis in bacteria; Pol III exhibits 3'-5' exonuclease proofreading activity. The beta chain is required for initiation of replication as well as for processivity of DNA replication.</text>
</comment>
<organism evidence="14 15">
    <name type="scientific">Actinomyces johnsonii F0542</name>
    <dbReference type="NCBI Taxonomy" id="1321818"/>
    <lineage>
        <taxon>Bacteria</taxon>
        <taxon>Bacillati</taxon>
        <taxon>Actinomycetota</taxon>
        <taxon>Actinomycetes</taxon>
        <taxon>Actinomycetales</taxon>
        <taxon>Actinomycetaceae</taxon>
        <taxon>Actinomyces</taxon>
    </lineage>
</organism>
<evidence type="ECO:0000256" key="3">
    <source>
        <dbReference type="ARBA" id="ARBA00021035"/>
    </source>
</evidence>
<dbReference type="GO" id="GO:0006271">
    <property type="term" value="P:DNA strand elongation involved in DNA replication"/>
    <property type="evidence" value="ECO:0007669"/>
    <property type="project" value="TreeGrafter"/>
</dbReference>
<sequence length="382" mass="40240">MTEALTVKLRVDRDILAEAVTWTARSVPARPPVPVLAGVRLEAKGSSLVLASFDYEVSAHCEVAADVEQDGSVLVSGRLLADIAKALPNKPVDLEVEGTKVAVSCGSARFSLAAMAADDYPALPVMPAVAGTIDAHDLARAVAQVSIAASRDDTLPLLTSVQIEVEGSSLVLMATDRYRLAMRELTWSPANTELSTTALLKARTLSDVAKSLTSSGDVTVALSSESAASSLIGFEAGGRRTTSLLTDGDYPPVRRLFPESTSIHATVGTDELMAAVRRVSLVADRSTPIHMAFTQGNLELDAGQGDDAQATEQLVAHLEGDDISTAFNPGYLLDGLGALNQPYVRLDFTHASKPAVLTGMDSIGGTEDSTFRYLLMPIRFGA</sequence>
<dbReference type="InterPro" id="IPR022637">
    <property type="entry name" value="DNA_polIII_beta_cen"/>
</dbReference>
<dbReference type="CDD" id="cd00140">
    <property type="entry name" value="beta_clamp"/>
    <property type="match status" value="1"/>
</dbReference>
<keyword evidence="9" id="KW-0238">DNA-binding</keyword>
<dbReference type="GO" id="GO:0008408">
    <property type="term" value="F:3'-5' exonuclease activity"/>
    <property type="evidence" value="ECO:0007669"/>
    <property type="project" value="InterPro"/>
</dbReference>
<dbReference type="PANTHER" id="PTHR30478:SF0">
    <property type="entry name" value="BETA SLIDING CLAMP"/>
    <property type="match status" value="1"/>
</dbReference>
<evidence type="ECO:0000256" key="8">
    <source>
        <dbReference type="ARBA" id="ARBA00022932"/>
    </source>
</evidence>
<dbReference type="Pfam" id="PF00712">
    <property type="entry name" value="DNA_pol3_beta"/>
    <property type="match status" value="1"/>
</dbReference>
<evidence type="ECO:0000256" key="1">
    <source>
        <dbReference type="ARBA" id="ARBA00004496"/>
    </source>
</evidence>
<dbReference type="HOGENOM" id="CLU_038149_1_1_11"/>
<dbReference type="GO" id="GO:0003677">
    <property type="term" value="F:DNA binding"/>
    <property type="evidence" value="ECO:0007669"/>
    <property type="project" value="UniProtKB-UniRule"/>
</dbReference>
<name>U1QUW6_9ACTO</name>
<dbReference type="GO" id="GO:0005737">
    <property type="term" value="C:cytoplasm"/>
    <property type="evidence" value="ECO:0007669"/>
    <property type="project" value="UniProtKB-SubCell"/>
</dbReference>
<keyword evidence="5 10" id="KW-0808">Transferase</keyword>
<keyword evidence="6 10" id="KW-0548">Nucleotidyltransferase</keyword>
<dbReference type="PATRIC" id="fig|1321818.3.peg.479"/>
<dbReference type="Gene3D" id="3.10.150.10">
    <property type="entry name" value="DNA Polymerase III, subunit A, domain 2"/>
    <property type="match status" value="3"/>
</dbReference>
<evidence type="ECO:0000256" key="10">
    <source>
        <dbReference type="PIRNR" id="PIRNR000804"/>
    </source>
</evidence>
<evidence type="ECO:0000259" key="13">
    <source>
        <dbReference type="Pfam" id="PF02768"/>
    </source>
</evidence>
<dbReference type="SMART" id="SM00480">
    <property type="entry name" value="POL3Bc"/>
    <property type="match status" value="1"/>
</dbReference>
<evidence type="ECO:0000313" key="15">
    <source>
        <dbReference type="Proteomes" id="UP000016536"/>
    </source>
</evidence>
<evidence type="ECO:0000256" key="6">
    <source>
        <dbReference type="ARBA" id="ARBA00022695"/>
    </source>
</evidence>
<dbReference type="InterPro" id="IPR001001">
    <property type="entry name" value="DNA_polIII_beta"/>
</dbReference>
<comment type="similarity">
    <text evidence="2 10">Belongs to the beta sliding clamp family.</text>
</comment>
<feature type="domain" description="DNA polymerase III beta sliding clamp N-terminal" evidence="11">
    <location>
        <begin position="8"/>
        <end position="124"/>
    </location>
</feature>
<reference evidence="14 15" key="1">
    <citation type="submission" date="2013-08" db="EMBL/GenBank/DDBJ databases">
        <authorList>
            <person name="Weinstock G."/>
            <person name="Sodergren E."/>
            <person name="Wylie T."/>
            <person name="Fulton L."/>
            <person name="Fulton R."/>
            <person name="Fronick C."/>
            <person name="O'Laughlin M."/>
            <person name="Godfrey J."/>
            <person name="Miner T."/>
            <person name="Herter B."/>
            <person name="Appelbaum E."/>
            <person name="Cordes M."/>
            <person name="Lek S."/>
            <person name="Wollam A."/>
            <person name="Pepin K.H."/>
            <person name="Palsikar V.B."/>
            <person name="Mitreva M."/>
            <person name="Wilson R.K."/>
        </authorList>
    </citation>
    <scope>NUCLEOTIDE SEQUENCE [LARGE SCALE GENOMIC DNA]</scope>
    <source>
        <strain evidence="14 15">F0542</strain>
    </source>
</reference>
<feature type="domain" description="DNA polymerase III beta sliding clamp central" evidence="12">
    <location>
        <begin position="133"/>
        <end position="251"/>
    </location>
</feature>
<keyword evidence="7 10" id="KW-0235">DNA replication</keyword>
<dbReference type="SUPFAM" id="SSF55979">
    <property type="entry name" value="DNA clamp"/>
    <property type="match status" value="3"/>
</dbReference>
<dbReference type="FunFam" id="3.10.150.10:FF:000001">
    <property type="entry name" value="Beta sliding clamp"/>
    <property type="match status" value="1"/>
</dbReference>
<dbReference type="NCBIfam" id="TIGR00663">
    <property type="entry name" value="dnan"/>
    <property type="match status" value="1"/>
</dbReference>
<dbReference type="GO" id="GO:0042802">
    <property type="term" value="F:identical protein binding"/>
    <property type="evidence" value="ECO:0007669"/>
    <property type="project" value="UniProtKB-ARBA"/>
</dbReference>
<evidence type="ECO:0000259" key="12">
    <source>
        <dbReference type="Pfam" id="PF02767"/>
    </source>
</evidence>
<dbReference type="Proteomes" id="UP000016536">
    <property type="component" value="Unassembled WGS sequence"/>
</dbReference>
<dbReference type="AlphaFoldDB" id="U1QUW6"/>
<dbReference type="GO" id="GO:0003887">
    <property type="term" value="F:DNA-directed DNA polymerase activity"/>
    <property type="evidence" value="ECO:0007669"/>
    <property type="project" value="UniProtKB-UniRule"/>
</dbReference>
<keyword evidence="8 10" id="KW-0239">DNA-directed DNA polymerase</keyword>
<dbReference type="InterPro" id="IPR022635">
    <property type="entry name" value="DNA_polIII_beta_C"/>
</dbReference>
<dbReference type="FunFam" id="3.10.150.10:FF:000005">
    <property type="entry name" value="Beta sliding clamp"/>
    <property type="match status" value="1"/>
</dbReference>
<dbReference type="GO" id="GO:0009360">
    <property type="term" value="C:DNA polymerase III complex"/>
    <property type="evidence" value="ECO:0007669"/>
    <property type="project" value="InterPro"/>
</dbReference>
<accession>U1QUW6</accession>
<evidence type="ECO:0000256" key="5">
    <source>
        <dbReference type="ARBA" id="ARBA00022679"/>
    </source>
</evidence>
<dbReference type="PANTHER" id="PTHR30478">
    <property type="entry name" value="DNA POLYMERASE III SUBUNIT BETA"/>
    <property type="match status" value="1"/>
</dbReference>
<dbReference type="InterPro" id="IPR022634">
    <property type="entry name" value="DNA_polIII_beta_N"/>
</dbReference>
<proteinExistence type="inferred from homology"/>
<protein>
    <recommendedName>
        <fullName evidence="3 10">Beta sliding clamp</fullName>
    </recommendedName>
</protein>
<dbReference type="PIRSF" id="PIRSF000804">
    <property type="entry name" value="DNA_pol_III_b"/>
    <property type="match status" value="1"/>
</dbReference>
<evidence type="ECO:0000313" key="14">
    <source>
        <dbReference type="EMBL" id="ERH25319.1"/>
    </source>
</evidence>
<evidence type="ECO:0000256" key="4">
    <source>
        <dbReference type="ARBA" id="ARBA00022490"/>
    </source>
</evidence>
<feature type="domain" description="DNA polymerase III beta sliding clamp C-terminal" evidence="13">
    <location>
        <begin position="254"/>
        <end position="379"/>
    </location>
</feature>
<gene>
    <name evidence="14" type="ORF">HMPREF1979_00582</name>
</gene>
<comment type="subcellular location">
    <subcellularLocation>
        <location evidence="1 10">Cytoplasm</location>
    </subcellularLocation>
</comment>
<keyword evidence="4 10" id="KW-0963">Cytoplasm</keyword>
<evidence type="ECO:0000256" key="7">
    <source>
        <dbReference type="ARBA" id="ARBA00022705"/>
    </source>
</evidence>
<dbReference type="Pfam" id="PF02767">
    <property type="entry name" value="DNA_pol3_beta_2"/>
    <property type="match status" value="1"/>
</dbReference>
<keyword evidence="15" id="KW-1185">Reference proteome</keyword>
<comment type="subunit">
    <text evidence="10">Forms a ring-shaped head-to-tail homodimer around DNA.</text>
</comment>
<evidence type="ECO:0000256" key="9">
    <source>
        <dbReference type="ARBA" id="ARBA00023125"/>
    </source>
</evidence>
<dbReference type="InterPro" id="IPR046938">
    <property type="entry name" value="DNA_clamp_sf"/>
</dbReference>
<comment type="caution">
    <text evidence="14">The sequence shown here is derived from an EMBL/GenBank/DDBJ whole genome shotgun (WGS) entry which is preliminary data.</text>
</comment>